<name>A0A4R8R439_COLTR</name>
<proteinExistence type="predicted"/>
<evidence type="ECO:0000256" key="1">
    <source>
        <dbReference type="SAM" id="Phobius"/>
    </source>
</evidence>
<keyword evidence="3" id="KW-1185">Reference proteome</keyword>
<keyword evidence="1" id="KW-1133">Transmembrane helix</keyword>
<dbReference type="EMBL" id="RYZW01000086">
    <property type="protein sequence ID" value="TDZ49890.1"/>
    <property type="molecule type" value="Genomic_DNA"/>
</dbReference>
<evidence type="ECO:0000313" key="3">
    <source>
        <dbReference type="Proteomes" id="UP000295703"/>
    </source>
</evidence>
<organism evidence="2 3">
    <name type="scientific">Colletotrichum trifolii</name>
    <dbReference type="NCBI Taxonomy" id="5466"/>
    <lineage>
        <taxon>Eukaryota</taxon>
        <taxon>Fungi</taxon>
        <taxon>Dikarya</taxon>
        <taxon>Ascomycota</taxon>
        <taxon>Pezizomycotina</taxon>
        <taxon>Sordariomycetes</taxon>
        <taxon>Hypocreomycetidae</taxon>
        <taxon>Glomerellales</taxon>
        <taxon>Glomerellaceae</taxon>
        <taxon>Colletotrichum</taxon>
        <taxon>Colletotrichum orbiculare species complex</taxon>
    </lineage>
</organism>
<feature type="transmembrane region" description="Helical" evidence="1">
    <location>
        <begin position="40"/>
        <end position="58"/>
    </location>
</feature>
<dbReference type="AlphaFoldDB" id="A0A4R8R439"/>
<reference evidence="2 3" key="1">
    <citation type="submission" date="2018-12" db="EMBL/GenBank/DDBJ databases">
        <title>Genome sequence and assembly of Colletotrichum trifolii.</title>
        <authorList>
            <person name="Gan P."/>
            <person name="Shirasu K."/>
        </authorList>
    </citation>
    <scope>NUCLEOTIDE SEQUENCE [LARGE SCALE GENOMIC DNA]</scope>
    <source>
        <strain evidence="2 3">543-2</strain>
    </source>
</reference>
<keyword evidence="1" id="KW-0472">Membrane</keyword>
<feature type="transmembrane region" description="Helical" evidence="1">
    <location>
        <begin position="78"/>
        <end position="95"/>
    </location>
</feature>
<keyword evidence="1" id="KW-0812">Transmembrane</keyword>
<sequence>MDNTPLHPDIVTLPQDSSGHRHGDFLTAIPYNRSMYRTTLILRIASVLLAVTILGALASQRIQDTTFVSNWCFGSPTAILGLLWSLLDLVALCVRDKGVRWTKDTTRRQRSTRFSWGPPGAHVAGHLIIWAATAALMGFLISQWIIFQTGGPYELFDKRQAQTMAALIFFMFWLMTIHFSLFIFASVEVDNIRRQYSDVVFVPRGELCEMVPVPPTTPMEIFVPRRMMLSFFANHYVRFVPGANGTVTVARDYSSRQARF</sequence>
<protein>
    <submittedName>
        <fullName evidence="2">Uncharacterized protein</fullName>
    </submittedName>
</protein>
<feature type="transmembrane region" description="Helical" evidence="1">
    <location>
        <begin position="116"/>
        <end position="146"/>
    </location>
</feature>
<dbReference type="Proteomes" id="UP000295703">
    <property type="component" value="Unassembled WGS sequence"/>
</dbReference>
<evidence type="ECO:0000313" key="2">
    <source>
        <dbReference type="EMBL" id="TDZ49890.1"/>
    </source>
</evidence>
<gene>
    <name evidence="2" type="ORF">CTRI78_v007753</name>
</gene>
<comment type="caution">
    <text evidence="2">The sequence shown here is derived from an EMBL/GenBank/DDBJ whole genome shotgun (WGS) entry which is preliminary data.</text>
</comment>
<feature type="transmembrane region" description="Helical" evidence="1">
    <location>
        <begin position="166"/>
        <end position="187"/>
    </location>
</feature>
<accession>A0A4R8R439</accession>
<dbReference type="STRING" id="5466.A0A4R8R439"/>